<sequence>MAKYSTGSGGGGSGESCELCGAAGVETQTVNVAGAQLEVCSDCAQHDDNATQSDDSARDDRKKRAAQNTAKIHDAAEADPSHWEDGADYEDDQLPYLRDGYDDLVTDARQDAGYQLGELAEELEISEGDLLALEQGRAIQANVGGSVVAAVEEFLDIEITESD</sequence>
<evidence type="ECO:0000313" key="5">
    <source>
        <dbReference type="Proteomes" id="UP000466535"/>
    </source>
</evidence>
<feature type="domain" description="MJ0586 N-terminal zinc binding" evidence="3">
    <location>
        <begin position="15"/>
        <end position="49"/>
    </location>
</feature>
<dbReference type="InterPro" id="IPR001387">
    <property type="entry name" value="Cro/C1-type_HTH"/>
</dbReference>
<dbReference type="InterPro" id="IPR057937">
    <property type="entry name" value="HVO_2718-like_HTH"/>
</dbReference>
<feature type="domain" description="Transcription regulator HVO-2718-like helix-turn-helix" evidence="2">
    <location>
        <begin position="90"/>
        <end position="161"/>
    </location>
</feature>
<feature type="compositionally biased region" description="Basic and acidic residues" evidence="1">
    <location>
        <begin position="46"/>
        <end position="62"/>
    </location>
</feature>
<dbReference type="InterPro" id="IPR058562">
    <property type="entry name" value="MJ0586_N"/>
</dbReference>
<accession>A0A6B0T6Q7</accession>
<evidence type="ECO:0000256" key="1">
    <source>
        <dbReference type="SAM" id="MobiDB-lite"/>
    </source>
</evidence>
<dbReference type="Pfam" id="PF24250">
    <property type="entry name" value="HVO_2718"/>
    <property type="match status" value="1"/>
</dbReference>
<proteinExistence type="predicted"/>
<comment type="caution">
    <text evidence="4">The sequence shown here is derived from an EMBL/GenBank/DDBJ whole genome shotgun (WGS) entry which is preliminary data.</text>
</comment>
<dbReference type="Proteomes" id="UP000466535">
    <property type="component" value="Unassembled WGS sequence"/>
</dbReference>
<dbReference type="CDD" id="cd00093">
    <property type="entry name" value="HTH_XRE"/>
    <property type="match status" value="1"/>
</dbReference>
<feature type="region of interest" description="Disordered" evidence="1">
    <location>
        <begin position="46"/>
        <end position="95"/>
    </location>
</feature>
<evidence type="ECO:0000259" key="2">
    <source>
        <dbReference type="Pfam" id="PF24250"/>
    </source>
</evidence>
<keyword evidence="5" id="KW-1185">Reference proteome</keyword>
<evidence type="ECO:0000259" key="3">
    <source>
        <dbReference type="Pfam" id="PF26602"/>
    </source>
</evidence>
<dbReference type="AlphaFoldDB" id="A0A6B0T6Q7"/>
<dbReference type="OrthoDB" id="339114at2157"/>
<reference evidence="4 5" key="1">
    <citation type="submission" date="2019-12" db="EMBL/GenBank/DDBJ databases">
        <title>Isolation and characterization of three novel carbon monoxide-oxidizing members of Halobacteria from salione crusts and soils.</title>
        <authorList>
            <person name="Myers M.R."/>
            <person name="King G.M."/>
        </authorList>
    </citation>
    <scope>NUCLEOTIDE SEQUENCE [LARGE SCALE GENOMIC DNA]</scope>
    <source>
        <strain evidence="4 5">WSH3</strain>
    </source>
</reference>
<evidence type="ECO:0000313" key="4">
    <source>
        <dbReference type="EMBL" id="MXR52617.1"/>
    </source>
</evidence>
<gene>
    <name evidence="4" type="ORF">GRX03_13505</name>
</gene>
<dbReference type="Pfam" id="PF26602">
    <property type="entry name" value="HVO_2718_N"/>
    <property type="match status" value="1"/>
</dbReference>
<organism evidence="4 5">
    <name type="scientific">Halovenus carboxidivorans</name>
    <dbReference type="NCBI Taxonomy" id="2692199"/>
    <lineage>
        <taxon>Archaea</taxon>
        <taxon>Methanobacteriati</taxon>
        <taxon>Methanobacteriota</taxon>
        <taxon>Stenosarchaea group</taxon>
        <taxon>Halobacteria</taxon>
        <taxon>Halobacteriales</taxon>
        <taxon>Haloarculaceae</taxon>
        <taxon>Halovenus</taxon>
    </lineage>
</organism>
<dbReference type="RefSeq" id="WP_159764739.1">
    <property type="nucleotide sequence ID" value="NZ_WUUT01000005.1"/>
</dbReference>
<feature type="compositionally biased region" description="Basic and acidic residues" evidence="1">
    <location>
        <begin position="71"/>
        <end position="85"/>
    </location>
</feature>
<name>A0A6B0T6Q7_9EURY</name>
<dbReference type="EMBL" id="WUUT01000005">
    <property type="protein sequence ID" value="MXR52617.1"/>
    <property type="molecule type" value="Genomic_DNA"/>
</dbReference>
<protein>
    <submittedName>
        <fullName evidence="4">Transcriptional regulator</fullName>
    </submittedName>
</protein>